<evidence type="ECO:0000313" key="7">
    <source>
        <dbReference type="Proteomes" id="UP000830055"/>
    </source>
</evidence>
<dbReference type="InterPro" id="IPR017896">
    <property type="entry name" value="4Fe4S_Fe-S-bd"/>
</dbReference>
<evidence type="ECO:0000256" key="2">
    <source>
        <dbReference type="ARBA" id="ARBA00022723"/>
    </source>
</evidence>
<keyword evidence="2" id="KW-0479">Metal-binding</keyword>
<dbReference type="PROSITE" id="PS00198">
    <property type="entry name" value="4FE4S_FER_1"/>
    <property type="match status" value="1"/>
</dbReference>
<accession>A0ABM7WAH7</accession>
<dbReference type="PROSITE" id="PS51379">
    <property type="entry name" value="4FE4S_FER_2"/>
    <property type="match status" value="2"/>
</dbReference>
<protein>
    <submittedName>
        <fullName evidence="6">(Fe-S)-binding protein</fullName>
    </submittedName>
</protein>
<keyword evidence="1" id="KW-0004">4Fe-4S</keyword>
<feature type="domain" description="4Fe-4S ferredoxin-type" evidence="5">
    <location>
        <begin position="185"/>
        <end position="214"/>
    </location>
</feature>
<dbReference type="PANTHER" id="PTHR24960:SF79">
    <property type="entry name" value="PHOTOSYSTEM I IRON-SULFUR CENTER"/>
    <property type="match status" value="1"/>
</dbReference>
<keyword evidence="4" id="KW-0411">Iron-sulfur</keyword>
<feature type="domain" description="4Fe-4S ferredoxin-type" evidence="5">
    <location>
        <begin position="215"/>
        <end position="242"/>
    </location>
</feature>
<evidence type="ECO:0000256" key="3">
    <source>
        <dbReference type="ARBA" id="ARBA00023004"/>
    </source>
</evidence>
<dbReference type="Proteomes" id="UP000830055">
    <property type="component" value="Chromosome"/>
</dbReference>
<sequence length="265" mass="28278">MKIIKIWAITFSPTRTSKKSIEALAAGITGVPCETIDLTYPGKTHHQEFGPDELVIFGVPVYAGRVAPMAVQRLAALKGNNTPAVVSVTYGNRAYEDALVELRDLARQTSFKPISACAFIGEHSYSGADTPIAPGRPDSADLSAAASFGSLIGAKLAALATPDDTACPEIPGNVPYRDGVGPMPCTPTLLEDACTQCGTCVDSCPSGAVSLQERIIIDKSSCILCCACVKNCPEKALMIDFEPLNQRRRAMAEQLTQRREPELYL</sequence>
<organism evidence="6 7">
    <name type="scientific">Desulfofustis limnaeus</name>
    <dbReference type="NCBI Taxonomy" id="2740163"/>
    <lineage>
        <taxon>Bacteria</taxon>
        <taxon>Pseudomonadati</taxon>
        <taxon>Thermodesulfobacteriota</taxon>
        <taxon>Desulfobulbia</taxon>
        <taxon>Desulfobulbales</taxon>
        <taxon>Desulfocapsaceae</taxon>
        <taxon>Desulfofustis</taxon>
    </lineage>
</organism>
<dbReference type="RefSeq" id="WP_284151367.1">
    <property type="nucleotide sequence ID" value="NZ_AP025516.1"/>
</dbReference>
<name>A0ABM7WAH7_9BACT</name>
<keyword evidence="3" id="KW-0408">Iron</keyword>
<gene>
    <name evidence="6" type="ORF">DPPLL_23340</name>
</gene>
<evidence type="ECO:0000256" key="1">
    <source>
        <dbReference type="ARBA" id="ARBA00022485"/>
    </source>
</evidence>
<proteinExistence type="predicted"/>
<evidence type="ECO:0000259" key="5">
    <source>
        <dbReference type="PROSITE" id="PS51379"/>
    </source>
</evidence>
<dbReference type="Gene3D" id="3.40.50.360">
    <property type="match status" value="1"/>
</dbReference>
<evidence type="ECO:0000313" key="6">
    <source>
        <dbReference type="EMBL" id="BDD87969.1"/>
    </source>
</evidence>
<dbReference type="EMBL" id="AP025516">
    <property type="protein sequence ID" value="BDD87969.1"/>
    <property type="molecule type" value="Genomic_DNA"/>
</dbReference>
<dbReference type="SUPFAM" id="SSF54862">
    <property type="entry name" value="4Fe-4S ferredoxins"/>
    <property type="match status" value="1"/>
</dbReference>
<dbReference type="Pfam" id="PF00037">
    <property type="entry name" value="Fer4"/>
    <property type="match status" value="2"/>
</dbReference>
<dbReference type="Gene3D" id="3.30.70.20">
    <property type="match status" value="1"/>
</dbReference>
<dbReference type="InterPro" id="IPR017900">
    <property type="entry name" value="4Fe4S_Fe_S_CS"/>
</dbReference>
<dbReference type="PANTHER" id="PTHR24960">
    <property type="entry name" value="PHOTOSYSTEM I IRON-SULFUR CENTER-RELATED"/>
    <property type="match status" value="1"/>
</dbReference>
<evidence type="ECO:0000256" key="4">
    <source>
        <dbReference type="ARBA" id="ARBA00023014"/>
    </source>
</evidence>
<reference evidence="6 7" key="1">
    <citation type="submission" date="2022-01" db="EMBL/GenBank/DDBJ databases">
        <title>Desulfofustis limnae sp. nov., a novel mesophilic sulfate-reducing bacterium isolated from marsh soil.</title>
        <authorList>
            <person name="Watanabe M."/>
            <person name="Takahashi A."/>
            <person name="Kojima H."/>
            <person name="Fukui M."/>
        </authorList>
    </citation>
    <scope>NUCLEOTIDE SEQUENCE [LARGE SCALE GENOMIC DNA]</scope>
    <source>
        <strain evidence="6 7">PPLL</strain>
    </source>
</reference>
<keyword evidence="7" id="KW-1185">Reference proteome</keyword>
<dbReference type="InterPro" id="IPR050157">
    <property type="entry name" value="PSI_iron-sulfur_center"/>
</dbReference>
<dbReference type="SUPFAM" id="SSF52218">
    <property type="entry name" value="Flavoproteins"/>
    <property type="match status" value="1"/>
</dbReference>
<dbReference type="InterPro" id="IPR029039">
    <property type="entry name" value="Flavoprotein-like_sf"/>
</dbReference>